<comment type="caution">
    <text evidence="5">The sequence shown here is derived from an EMBL/GenBank/DDBJ whole genome shotgun (WGS) entry which is preliminary data.</text>
</comment>
<dbReference type="PROSITE" id="PS50082">
    <property type="entry name" value="WD_REPEATS_2"/>
    <property type="match status" value="7"/>
</dbReference>
<dbReference type="CDD" id="cd14014">
    <property type="entry name" value="STKc_PknB_like"/>
    <property type="match status" value="1"/>
</dbReference>
<dbReference type="PANTHER" id="PTHR19879:SF9">
    <property type="entry name" value="TRANSCRIPTION INITIATION FACTOR TFIID SUBUNIT 5"/>
    <property type="match status" value="1"/>
</dbReference>
<name>A0AAE3GMD9_9CYAN</name>
<keyword evidence="5" id="KW-0418">Kinase</keyword>
<feature type="repeat" description="WD" evidence="3">
    <location>
        <begin position="426"/>
        <end position="467"/>
    </location>
</feature>
<evidence type="ECO:0000259" key="4">
    <source>
        <dbReference type="PROSITE" id="PS50011"/>
    </source>
</evidence>
<protein>
    <submittedName>
        <fullName evidence="5">Serine/threonine protein kinase</fullName>
    </submittedName>
</protein>
<dbReference type="InterPro" id="IPR001680">
    <property type="entry name" value="WD40_rpt"/>
</dbReference>
<dbReference type="CDD" id="cd00200">
    <property type="entry name" value="WD40"/>
    <property type="match status" value="1"/>
</dbReference>
<feature type="repeat" description="WD" evidence="3">
    <location>
        <begin position="342"/>
        <end position="383"/>
    </location>
</feature>
<dbReference type="NCBIfam" id="NF045510">
    <property type="entry name" value="4Cys_prefix_kin"/>
    <property type="match status" value="1"/>
</dbReference>
<sequence length="652" mass="72179">MTYCLNPDCLQPQNSETNKICQGCGLNLYLQNRYRAIKLISQGGFGRTFLAVDEGQFPVIPCVIKQLFPRGLSLPLFEKAKALFEQEVLLLSKLGKHAQIPTLLGYFTQEQQFYLVQEFIDGTNLAQMVAEAGTFTESDVWQVLGELLPVVQFICDRNIIHRDIKPQNIIQKSCPTENSESRESAKFSNPPILPIKKIVLVDFGAAKIVTNIDSFNIGTSIGSPEYLAPEQARGKAVFASDIYSLGVTCLYLLTGISPFDLFDTVNHTWVWRDYLTQEVSDNLGKILDKMVQNALTNRFQSANEVMEAINKIRGRGGFSRQYIGKTDNLKTKPAPLWQCQDTFTHKLAVNSVAVSPDGNILASGCDDKTIYLWDLKNKRLIARLTGHTDGINSVSFSPDAQIIASGSNDKTIKLWSAITWQELCTLKGHTHKVTEVTFGPDSQILASGSWDKTVKLWQVETREILSTLSAHTLQISGVAFSPCGNFIASASLDRTTYLWDIQFTETDKQFPTTKNEISSSLLPTPYSPLPILIGHDWAVLTVAFSPNGNILATGSDDNTIKLWDRETGASLQTISGHSWSVSSVIFSPDGKTIISGSWDKSIKIWQVSTGQEIATLEGHNDSVSAVAIHPNGEIIVSGSKDKTIKVWYRDRL</sequence>
<dbReference type="Gene3D" id="1.10.510.10">
    <property type="entry name" value="Transferase(Phosphotransferase) domain 1"/>
    <property type="match status" value="1"/>
</dbReference>
<gene>
    <name evidence="5" type="ORF">NJ959_00925</name>
</gene>
<feature type="repeat" description="WD" evidence="3">
    <location>
        <begin position="384"/>
        <end position="416"/>
    </location>
</feature>
<feature type="repeat" description="WD" evidence="3">
    <location>
        <begin position="468"/>
        <end position="509"/>
    </location>
</feature>
<evidence type="ECO:0000256" key="3">
    <source>
        <dbReference type="PROSITE-ProRule" id="PRU00221"/>
    </source>
</evidence>
<dbReference type="InterPro" id="IPR036322">
    <property type="entry name" value="WD40_repeat_dom_sf"/>
</dbReference>
<dbReference type="SUPFAM" id="SSF56112">
    <property type="entry name" value="Protein kinase-like (PK-like)"/>
    <property type="match status" value="1"/>
</dbReference>
<dbReference type="EMBL" id="JAMZMM010000004">
    <property type="protein sequence ID" value="MCP2727039.1"/>
    <property type="molecule type" value="Genomic_DNA"/>
</dbReference>
<dbReference type="GO" id="GO:0004674">
    <property type="term" value="F:protein serine/threonine kinase activity"/>
    <property type="evidence" value="ECO:0007669"/>
    <property type="project" value="UniProtKB-KW"/>
</dbReference>
<dbReference type="AlphaFoldDB" id="A0AAE3GMD9"/>
<dbReference type="InterPro" id="IPR000719">
    <property type="entry name" value="Prot_kinase_dom"/>
</dbReference>
<dbReference type="PRINTS" id="PR00320">
    <property type="entry name" value="GPROTEINBRPT"/>
</dbReference>
<dbReference type="GO" id="GO:0005524">
    <property type="term" value="F:ATP binding"/>
    <property type="evidence" value="ECO:0007669"/>
    <property type="project" value="InterPro"/>
</dbReference>
<organism evidence="5 6">
    <name type="scientific">Limnofasciculus baicalensis BBK-W-15</name>
    <dbReference type="NCBI Taxonomy" id="2699891"/>
    <lineage>
        <taxon>Bacteria</taxon>
        <taxon>Bacillati</taxon>
        <taxon>Cyanobacteriota</taxon>
        <taxon>Cyanophyceae</taxon>
        <taxon>Coleofasciculales</taxon>
        <taxon>Coleofasciculaceae</taxon>
        <taxon>Limnofasciculus</taxon>
        <taxon>Limnofasciculus baicalensis</taxon>
    </lineage>
</organism>
<feature type="repeat" description="WD" evidence="3">
    <location>
        <begin position="616"/>
        <end position="647"/>
    </location>
</feature>
<accession>A0AAE3GMD9</accession>
<keyword evidence="2" id="KW-0677">Repeat</keyword>
<evidence type="ECO:0000313" key="6">
    <source>
        <dbReference type="Proteomes" id="UP001204953"/>
    </source>
</evidence>
<dbReference type="PROSITE" id="PS00678">
    <property type="entry name" value="WD_REPEATS_1"/>
    <property type="match status" value="2"/>
</dbReference>
<dbReference type="Pfam" id="PF00400">
    <property type="entry name" value="WD40"/>
    <property type="match status" value="7"/>
</dbReference>
<proteinExistence type="predicted"/>
<keyword evidence="5" id="KW-0723">Serine/threonine-protein kinase</keyword>
<evidence type="ECO:0000256" key="1">
    <source>
        <dbReference type="ARBA" id="ARBA00022574"/>
    </source>
</evidence>
<dbReference type="Gene3D" id="2.130.10.10">
    <property type="entry name" value="YVTN repeat-like/Quinoprotein amine dehydrogenase"/>
    <property type="match status" value="4"/>
</dbReference>
<dbReference type="PROSITE" id="PS50294">
    <property type="entry name" value="WD_REPEATS_REGION"/>
    <property type="match status" value="7"/>
</dbReference>
<dbReference type="InterPro" id="IPR011009">
    <property type="entry name" value="Kinase-like_dom_sf"/>
</dbReference>
<dbReference type="InterPro" id="IPR019775">
    <property type="entry name" value="WD40_repeat_CS"/>
</dbReference>
<evidence type="ECO:0000313" key="5">
    <source>
        <dbReference type="EMBL" id="MCP2727039.1"/>
    </source>
</evidence>
<keyword evidence="6" id="KW-1185">Reference proteome</keyword>
<dbReference type="SMART" id="SM00220">
    <property type="entry name" value="S_TKc"/>
    <property type="match status" value="1"/>
</dbReference>
<feature type="domain" description="Protein kinase" evidence="4">
    <location>
        <begin position="34"/>
        <end position="323"/>
    </location>
</feature>
<feature type="repeat" description="WD" evidence="3">
    <location>
        <begin position="532"/>
        <end position="573"/>
    </location>
</feature>
<reference evidence="5" key="1">
    <citation type="submission" date="2022-06" db="EMBL/GenBank/DDBJ databases">
        <title>New cyanobacteria of genus Symplocastrum in benthos of Lake Baikal.</title>
        <authorList>
            <person name="Sorokovikova E."/>
            <person name="Tikhonova I."/>
            <person name="Krasnopeev A."/>
            <person name="Evseev P."/>
            <person name="Gladkikh A."/>
            <person name="Belykh O."/>
        </authorList>
    </citation>
    <scope>NUCLEOTIDE SEQUENCE</scope>
    <source>
        <strain evidence="5">BBK-W-15</strain>
    </source>
</reference>
<keyword evidence="1 3" id="KW-0853">WD repeat</keyword>
<dbReference type="InterPro" id="IPR015943">
    <property type="entry name" value="WD40/YVTN_repeat-like_dom_sf"/>
</dbReference>
<feature type="repeat" description="WD" evidence="3">
    <location>
        <begin position="574"/>
        <end position="615"/>
    </location>
</feature>
<dbReference type="Proteomes" id="UP001204953">
    <property type="component" value="Unassembled WGS sequence"/>
</dbReference>
<dbReference type="SUPFAM" id="SSF50978">
    <property type="entry name" value="WD40 repeat-like"/>
    <property type="match status" value="1"/>
</dbReference>
<dbReference type="PANTHER" id="PTHR19879">
    <property type="entry name" value="TRANSCRIPTION INITIATION FACTOR TFIID"/>
    <property type="match status" value="1"/>
</dbReference>
<dbReference type="Pfam" id="PF00069">
    <property type="entry name" value="Pkinase"/>
    <property type="match status" value="1"/>
</dbReference>
<dbReference type="SMART" id="SM00320">
    <property type="entry name" value="WD40"/>
    <property type="match status" value="7"/>
</dbReference>
<evidence type="ECO:0000256" key="2">
    <source>
        <dbReference type="ARBA" id="ARBA00022737"/>
    </source>
</evidence>
<keyword evidence="5" id="KW-0808">Transferase</keyword>
<dbReference type="InterPro" id="IPR020472">
    <property type="entry name" value="WD40_PAC1"/>
</dbReference>
<dbReference type="PROSITE" id="PS50011">
    <property type="entry name" value="PROTEIN_KINASE_DOM"/>
    <property type="match status" value="1"/>
</dbReference>
<dbReference type="RefSeq" id="WP_254009856.1">
    <property type="nucleotide sequence ID" value="NZ_JAMZMM010000004.1"/>
</dbReference>